<feature type="transmembrane region" description="Helical" evidence="1">
    <location>
        <begin position="82"/>
        <end position="99"/>
    </location>
</feature>
<dbReference type="AlphaFoldDB" id="A0A8S1TFQ1"/>
<name>A0A8S1TFQ1_9CILI</name>
<dbReference type="Proteomes" id="UP000689195">
    <property type="component" value="Unassembled WGS sequence"/>
</dbReference>
<keyword evidence="1" id="KW-0472">Membrane</keyword>
<proteinExistence type="predicted"/>
<feature type="transmembrane region" description="Helical" evidence="1">
    <location>
        <begin position="147"/>
        <end position="168"/>
    </location>
</feature>
<dbReference type="EMBL" id="CAJJDO010000020">
    <property type="protein sequence ID" value="CAD8150036.1"/>
    <property type="molecule type" value="Genomic_DNA"/>
</dbReference>
<comment type="caution">
    <text evidence="2">The sequence shown here is derived from an EMBL/GenBank/DDBJ whole genome shotgun (WGS) entry which is preliminary data.</text>
</comment>
<feature type="transmembrane region" description="Helical" evidence="1">
    <location>
        <begin position="111"/>
        <end position="135"/>
    </location>
</feature>
<keyword evidence="1" id="KW-0812">Transmembrane</keyword>
<evidence type="ECO:0000313" key="3">
    <source>
        <dbReference type="Proteomes" id="UP000689195"/>
    </source>
</evidence>
<evidence type="ECO:0000313" key="2">
    <source>
        <dbReference type="EMBL" id="CAD8150036.1"/>
    </source>
</evidence>
<keyword evidence="3" id="KW-1185">Reference proteome</keyword>
<organism evidence="2 3">
    <name type="scientific">Paramecium pentaurelia</name>
    <dbReference type="NCBI Taxonomy" id="43138"/>
    <lineage>
        <taxon>Eukaryota</taxon>
        <taxon>Sar</taxon>
        <taxon>Alveolata</taxon>
        <taxon>Ciliophora</taxon>
        <taxon>Intramacronucleata</taxon>
        <taxon>Oligohymenophorea</taxon>
        <taxon>Peniculida</taxon>
        <taxon>Parameciidae</taxon>
        <taxon>Paramecium</taxon>
    </lineage>
</organism>
<feature type="transmembrane region" description="Helical" evidence="1">
    <location>
        <begin position="12"/>
        <end position="32"/>
    </location>
</feature>
<evidence type="ECO:0000256" key="1">
    <source>
        <dbReference type="SAM" id="Phobius"/>
    </source>
</evidence>
<gene>
    <name evidence="2" type="ORF">PPENT_87.1.T0200058</name>
</gene>
<accession>A0A8S1TFQ1</accession>
<dbReference type="OrthoDB" id="307541at2759"/>
<protein>
    <submittedName>
        <fullName evidence="2">Uncharacterized protein</fullName>
    </submittedName>
</protein>
<sequence length="180" mass="20637">MLRDISRNKGLYKGLFLTFGLVLIIFCFFLNVSEADKTLTKVKYFYTFSARVHTSLDGKDCYEDILNCQDDSFCKTVKTTPYLGGFTLGFMVLVLLFSFGESIISRIIKKYHIWIIQLILLFLAWALILIIPILYLTTKGKNWNLCWLPIIFEFFAVIATSCSAILYYKSNESKGPGLLS</sequence>
<keyword evidence="1" id="KW-1133">Transmembrane helix</keyword>
<reference evidence="2" key="1">
    <citation type="submission" date="2021-01" db="EMBL/GenBank/DDBJ databases">
        <authorList>
            <consortium name="Genoscope - CEA"/>
            <person name="William W."/>
        </authorList>
    </citation>
    <scope>NUCLEOTIDE SEQUENCE</scope>
</reference>